<feature type="region of interest" description="Disordered" evidence="6">
    <location>
        <begin position="392"/>
        <end position="459"/>
    </location>
</feature>
<feature type="compositionally biased region" description="Basic and acidic residues" evidence="6">
    <location>
        <begin position="187"/>
        <end position="196"/>
    </location>
</feature>
<feature type="region of interest" description="Disordered" evidence="6">
    <location>
        <begin position="64"/>
        <end position="90"/>
    </location>
</feature>
<feature type="region of interest" description="Disordered" evidence="6">
    <location>
        <begin position="560"/>
        <end position="581"/>
    </location>
</feature>
<feature type="compositionally biased region" description="Polar residues" evidence="6">
    <location>
        <begin position="1"/>
        <end position="10"/>
    </location>
</feature>
<dbReference type="EMBL" id="ML978184">
    <property type="protein sequence ID" value="KAF2031051.1"/>
    <property type="molecule type" value="Genomic_DNA"/>
</dbReference>
<dbReference type="AlphaFoldDB" id="A0A9P4LL32"/>
<comment type="subcellular location">
    <subcellularLocation>
        <location evidence="2">Peroxisome membrane</location>
        <topology evidence="2">Peripheral membrane protein</topology>
    </subcellularLocation>
</comment>
<evidence type="ECO:0000256" key="5">
    <source>
        <dbReference type="ARBA" id="ARBA00023136"/>
    </source>
</evidence>
<evidence type="ECO:0000313" key="8">
    <source>
        <dbReference type="Proteomes" id="UP000799777"/>
    </source>
</evidence>
<dbReference type="Proteomes" id="UP000799777">
    <property type="component" value="Unassembled WGS sequence"/>
</dbReference>
<reference evidence="7" key="1">
    <citation type="journal article" date="2020" name="Stud. Mycol.">
        <title>101 Dothideomycetes genomes: a test case for predicting lifestyles and emergence of pathogens.</title>
        <authorList>
            <person name="Haridas S."/>
            <person name="Albert R."/>
            <person name="Binder M."/>
            <person name="Bloem J."/>
            <person name="Labutti K."/>
            <person name="Salamov A."/>
            <person name="Andreopoulos B."/>
            <person name="Baker S."/>
            <person name="Barry K."/>
            <person name="Bills G."/>
            <person name="Bluhm B."/>
            <person name="Cannon C."/>
            <person name="Castanera R."/>
            <person name="Culley D."/>
            <person name="Daum C."/>
            <person name="Ezra D."/>
            <person name="Gonzalez J."/>
            <person name="Henrissat B."/>
            <person name="Kuo A."/>
            <person name="Liang C."/>
            <person name="Lipzen A."/>
            <person name="Lutzoni F."/>
            <person name="Magnuson J."/>
            <person name="Mondo S."/>
            <person name="Nolan M."/>
            <person name="Ohm R."/>
            <person name="Pangilinan J."/>
            <person name="Park H.-J."/>
            <person name="Ramirez L."/>
            <person name="Alfaro M."/>
            <person name="Sun H."/>
            <person name="Tritt A."/>
            <person name="Yoshinaga Y."/>
            <person name="Zwiers L.-H."/>
            <person name="Turgeon B."/>
            <person name="Goodwin S."/>
            <person name="Spatafora J."/>
            <person name="Crous P."/>
            <person name="Grigoriev I."/>
        </authorList>
    </citation>
    <scope>NUCLEOTIDE SEQUENCE</scope>
    <source>
        <strain evidence="7">CBS 110217</strain>
    </source>
</reference>
<comment type="function">
    <text evidence="1">Required for peroxisome inheritance.</text>
</comment>
<accession>A0A9P4LL32</accession>
<dbReference type="Pfam" id="PF12634">
    <property type="entry name" value="Inp1"/>
    <property type="match status" value="1"/>
</dbReference>
<dbReference type="GO" id="GO:0045033">
    <property type="term" value="P:peroxisome inheritance"/>
    <property type="evidence" value="ECO:0007669"/>
    <property type="project" value="InterPro"/>
</dbReference>
<comment type="caution">
    <text evidence="7">The sequence shown here is derived from an EMBL/GenBank/DDBJ whole genome shotgun (WGS) entry which is preliminary data.</text>
</comment>
<evidence type="ECO:0000256" key="3">
    <source>
        <dbReference type="ARBA" id="ARBA00010707"/>
    </source>
</evidence>
<evidence type="ECO:0000313" key="7">
    <source>
        <dbReference type="EMBL" id="KAF2031051.1"/>
    </source>
</evidence>
<organism evidence="7 8">
    <name type="scientific">Setomelanomma holmii</name>
    <dbReference type="NCBI Taxonomy" id="210430"/>
    <lineage>
        <taxon>Eukaryota</taxon>
        <taxon>Fungi</taxon>
        <taxon>Dikarya</taxon>
        <taxon>Ascomycota</taxon>
        <taxon>Pezizomycotina</taxon>
        <taxon>Dothideomycetes</taxon>
        <taxon>Pleosporomycetidae</taxon>
        <taxon>Pleosporales</taxon>
        <taxon>Pleosporineae</taxon>
        <taxon>Phaeosphaeriaceae</taxon>
        <taxon>Setomelanomma</taxon>
    </lineage>
</organism>
<evidence type="ECO:0000256" key="2">
    <source>
        <dbReference type="ARBA" id="ARBA00004421"/>
    </source>
</evidence>
<proteinExistence type="inferred from homology"/>
<feature type="region of interest" description="Disordered" evidence="6">
    <location>
        <begin position="1"/>
        <end position="46"/>
    </location>
</feature>
<evidence type="ECO:0000256" key="4">
    <source>
        <dbReference type="ARBA" id="ARBA00021397"/>
    </source>
</evidence>
<gene>
    <name evidence="7" type="ORF">EK21DRAFT_88381</name>
</gene>
<feature type="compositionally biased region" description="Polar residues" evidence="6">
    <location>
        <begin position="34"/>
        <end position="46"/>
    </location>
</feature>
<dbReference type="InterPro" id="IPR024758">
    <property type="entry name" value="Inp1"/>
</dbReference>
<sequence>MSVPASSNIPEHTPHASTHPRRSFTLPTRPAVRSASTPASRNSSDGIETLFTCSKSKIVSFTAAGPSKRLSPSRTSRGKGSPSRSIPWTTPTERTQAVGALRIYRVTASNVSFLNSGNFLHTIFPRSQCWCVDAQSIFVLRVRQDSYYRIELPFDTDEDKESISHFKAVLSQVLQYERTQSPFTRSSDIESPDRPKTPPRKQIQRQPTQKAKKWILDKTWVPQSGLRPSTPVFEGSDSGTTSSYEDDDRASVFTDNSEAVTESPEVVLDAIGTGVETAPRKPARRLSFAERVSMFQGARSVTAPVVTERNISAVSMARIPESIPESPIKEDAQSEPQKPVLERHVSEADSLASSADSFYSVETAPFSSPSPEFVDAELDLSNPWADMALPKQDETRGRSTHRRQISEVTVRSPSVDPIDKSSPVTPTVPFHRTTTPTIDVRPSSAPATPPLMSDSDDDSLELSGLDAVTPPDAIRLKRLTGASQRRAFSPMPQPKSLFVPRRPSFGAQFTSALVRKTCELVLGPPAHLVSLMLRIAASISNGIGWSTYRLRKEEKIPCSWESDEENEWPDEDDFGIPLTNLREPGHQRRAFLGDLD</sequence>
<evidence type="ECO:0000256" key="1">
    <source>
        <dbReference type="ARBA" id="ARBA00003594"/>
    </source>
</evidence>
<feature type="region of interest" description="Disordered" evidence="6">
    <location>
        <begin position="180"/>
        <end position="250"/>
    </location>
</feature>
<keyword evidence="8" id="KW-1185">Reference proteome</keyword>
<keyword evidence="5" id="KW-0472">Membrane</keyword>
<protein>
    <recommendedName>
        <fullName evidence="4">Inheritance of peroxisomes protein 1</fullName>
    </recommendedName>
</protein>
<name>A0A9P4LL32_9PLEO</name>
<dbReference type="OrthoDB" id="4097008at2759"/>
<comment type="similarity">
    <text evidence="3">Belongs to the INP1 family.</text>
</comment>
<dbReference type="GO" id="GO:0005780">
    <property type="term" value="C:extrinsic component of intraperoxisomal membrane"/>
    <property type="evidence" value="ECO:0007669"/>
    <property type="project" value="InterPro"/>
</dbReference>
<evidence type="ECO:0000256" key="6">
    <source>
        <dbReference type="SAM" id="MobiDB-lite"/>
    </source>
</evidence>
<feature type="compositionally biased region" description="Acidic residues" evidence="6">
    <location>
        <begin position="561"/>
        <end position="574"/>
    </location>
</feature>